<keyword evidence="7" id="KW-0472">Membrane</keyword>
<feature type="transmembrane region" description="Helical" evidence="7">
    <location>
        <begin position="542"/>
        <end position="563"/>
    </location>
</feature>
<keyword evidence="4" id="KW-0479">Metal-binding</keyword>
<dbReference type="EMBL" id="KE384735">
    <property type="protein sequence ID" value="KJK78116.1"/>
    <property type="molecule type" value="Genomic_DNA"/>
</dbReference>
<gene>
    <name evidence="9" type="ORF">H634G_06288</name>
</gene>
<dbReference type="Gene3D" id="1.20.1250.20">
    <property type="entry name" value="MFS general substrate transporter like domains"/>
    <property type="match status" value="2"/>
</dbReference>
<sequence length="617" mass="66341">MVEGGCLCGSIRIKSTGEIKAKALCHCLDCHKITGSLFSTNLLVADDGFSVTKGTPKQFSKTADSGKAITSFFCGDCGSTLWRQSDTYAGLKIIKAGTLDGNALEDANPAVEFLCCTSIDYPLSSTPRTSGTTMWESKQAADNSDSDHNPPSPNVHQSTSLYLAEQAKRPDAQTSPDQPPNGGYGWICTLCVALINAHTWGINSSYGVFLAHYLSTDAYQGATYLQYAFVGGLSISCAMLVSPLATLSTRRFGTHATLSFGTALEVIGLIGASFAYNIWHLFLSQGLAFGIGMGFLFVGSVGIPPQWFTTKRSLANGISASGSGFGGLVYSLAAGAMIRSIGIAWCFRVLGFLAFTVNAICIALIRDRNKIIGSRHAPFDMKLFKRPEYLLLNGYGFFSMLGYIALVFSLADYGKKVGLTASQASVLSAILNLGQGLGRPPIGYFSDTIGRINMAGLTTFLCALLCFVVWIFAKSYGVLIFYALVGGTVTGTFWATVGPVAVEVVGLQDLPSALNLEWLIIVLPCTFSEPVALEIVEHSGNYLGAQLLVGFMYLAGALCVMLLRGWKVGELNEIARTKDQNPENHHHMDMSVGSTNELARAAGRRTILRHFWEWRKV</sequence>
<keyword evidence="7" id="KW-1133">Transmembrane helix</keyword>
<dbReference type="SUPFAM" id="SSF51316">
    <property type="entry name" value="Mss4-like"/>
    <property type="match status" value="1"/>
</dbReference>
<dbReference type="Pfam" id="PF07690">
    <property type="entry name" value="MFS_1"/>
    <property type="match status" value="1"/>
</dbReference>
<dbReference type="AlphaFoldDB" id="A0A0D9NWA8"/>
<evidence type="ECO:0000256" key="1">
    <source>
        <dbReference type="ARBA" id="ARBA00004141"/>
    </source>
</evidence>
<name>A0A0D9NWA8_METAN</name>
<dbReference type="SUPFAM" id="SSF103473">
    <property type="entry name" value="MFS general substrate transporter"/>
    <property type="match status" value="1"/>
</dbReference>
<dbReference type="GO" id="GO:0046872">
    <property type="term" value="F:metal ion binding"/>
    <property type="evidence" value="ECO:0007669"/>
    <property type="project" value="UniProtKB-KW"/>
</dbReference>
<comment type="similarity">
    <text evidence="2">Belongs to the Gfa family.</text>
</comment>
<keyword evidence="7" id="KW-0812">Transmembrane</keyword>
<feature type="transmembrane region" description="Helical" evidence="7">
    <location>
        <begin position="479"/>
        <end position="502"/>
    </location>
</feature>
<dbReference type="PROSITE" id="PS51891">
    <property type="entry name" value="CENP_V_GFA"/>
    <property type="match status" value="1"/>
</dbReference>
<dbReference type="Pfam" id="PF04828">
    <property type="entry name" value="GFA"/>
    <property type="match status" value="1"/>
</dbReference>
<dbReference type="InterPro" id="IPR050327">
    <property type="entry name" value="Proton-linked_MCT"/>
</dbReference>
<evidence type="ECO:0000256" key="7">
    <source>
        <dbReference type="SAM" id="Phobius"/>
    </source>
</evidence>
<dbReference type="PANTHER" id="PTHR11360:SF315">
    <property type="entry name" value="TRANSPORTER MCH2-RELATED"/>
    <property type="match status" value="1"/>
</dbReference>
<dbReference type="Proteomes" id="UP000054544">
    <property type="component" value="Unassembled WGS sequence"/>
</dbReference>
<evidence type="ECO:0000259" key="8">
    <source>
        <dbReference type="PROSITE" id="PS51891"/>
    </source>
</evidence>
<proteinExistence type="inferred from homology"/>
<protein>
    <recommendedName>
        <fullName evidence="8">CENP-V/GFA domain-containing protein</fullName>
    </recommendedName>
</protein>
<evidence type="ECO:0000256" key="6">
    <source>
        <dbReference type="SAM" id="MobiDB-lite"/>
    </source>
</evidence>
<dbReference type="GO" id="GO:0016020">
    <property type="term" value="C:membrane"/>
    <property type="evidence" value="ECO:0007669"/>
    <property type="project" value="UniProtKB-SubCell"/>
</dbReference>
<feature type="transmembrane region" description="Helical" evidence="7">
    <location>
        <begin position="282"/>
        <end position="302"/>
    </location>
</feature>
<dbReference type="InterPro" id="IPR006913">
    <property type="entry name" value="CENP-V/GFA"/>
</dbReference>
<feature type="transmembrane region" description="Helical" evidence="7">
    <location>
        <begin position="389"/>
        <end position="411"/>
    </location>
</feature>
<keyword evidence="5" id="KW-0862">Zinc</keyword>
<feature type="transmembrane region" description="Helical" evidence="7">
    <location>
        <begin position="314"/>
        <end position="336"/>
    </location>
</feature>
<accession>A0A0D9NWA8</accession>
<feature type="transmembrane region" description="Helical" evidence="7">
    <location>
        <begin position="342"/>
        <end position="365"/>
    </location>
</feature>
<evidence type="ECO:0000256" key="5">
    <source>
        <dbReference type="ARBA" id="ARBA00022833"/>
    </source>
</evidence>
<evidence type="ECO:0000256" key="2">
    <source>
        <dbReference type="ARBA" id="ARBA00005495"/>
    </source>
</evidence>
<dbReference type="GO" id="GO:0016846">
    <property type="term" value="F:carbon-sulfur lyase activity"/>
    <property type="evidence" value="ECO:0007669"/>
    <property type="project" value="InterPro"/>
</dbReference>
<dbReference type="GO" id="GO:0022857">
    <property type="term" value="F:transmembrane transporter activity"/>
    <property type="evidence" value="ECO:0007669"/>
    <property type="project" value="InterPro"/>
</dbReference>
<dbReference type="InterPro" id="IPR036259">
    <property type="entry name" value="MFS_trans_sf"/>
</dbReference>
<comment type="similarity">
    <text evidence="3">Belongs to the major facilitator superfamily. Monocarboxylate porter (TC 2.A.1.13) family.</text>
</comment>
<feature type="transmembrane region" description="Helical" evidence="7">
    <location>
        <begin position="224"/>
        <end position="245"/>
    </location>
</feature>
<dbReference type="PANTHER" id="PTHR11360">
    <property type="entry name" value="MONOCARBOXYLATE TRANSPORTER"/>
    <property type="match status" value="1"/>
</dbReference>
<feature type="transmembrane region" description="Helical" evidence="7">
    <location>
        <begin position="257"/>
        <end position="276"/>
    </location>
</feature>
<feature type="domain" description="CENP-V/GFA" evidence="8">
    <location>
        <begin position="2"/>
        <end position="136"/>
    </location>
</feature>
<evidence type="ECO:0000313" key="10">
    <source>
        <dbReference type="Proteomes" id="UP000054544"/>
    </source>
</evidence>
<feature type="transmembrane region" description="Helical" evidence="7">
    <location>
        <begin position="454"/>
        <end position="473"/>
    </location>
</feature>
<dbReference type="InterPro" id="IPR011701">
    <property type="entry name" value="MFS"/>
</dbReference>
<feature type="region of interest" description="Disordered" evidence="6">
    <location>
        <begin position="126"/>
        <end position="157"/>
    </location>
</feature>
<evidence type="ECO:0000256" key="4">
    <source>
        <dbReference type="ARBA" id="ARBA00022723"/>
    </source>
</evidence>
<comment type="subcellular location">
    <subcellularLocation>
        <location evidence="1">Membrane</location>
        <topology evidence="1">Multi-pass membrane protein</topology>
    </subcellularLocation>
</comment>
<keyword evidence="10" id="KW-1185">Reference proteome</keyword>
<dbReference type="Gene3D" id="3.90.1590.10">
    <property type="entry name" value="glutathione-dependent formaldehyde- activating enzyme (gfa)"/>
    <property type="match status" value="1"/>
</dbReference>
<evidence type="ECO:0000313" key="9">
    <source>
        <dbReference type="EMBL" id="KJK78116.1"/>
    </source>
</evidence>
<feature type="compositionally biased region" description="Polar residues" evidence="6">
    <location>
        <begin position="126"/>
        <end position="143"/>
    </location>
</feature>
<dbReference type="InterPro" id="IPR011057">
    <property type="entry name" value="Mss4-like_sf"/>
</dbReference>
<dbReference type="CDD" id="cd17352">
    <property type="entry name" value="MFS_MCT_SLC16"/>
    <property type="match status" value="1"/>
</dbReference>
<evidence type="ECO:0000256" key="3">
    <source>
        <dbReference type="ARBA" id="ARBA00006727"/>
    </source>
</evidence>
<dbReference type="OrthoDB" id="6499973at2759"/>
<organism evidence="9 10">
    <name type="scientific">Metarhizium anisopliae BRIP 53293</name>
    <dbReference type="NCBI Taxonomy" id="1291518"/>
    <lineage>
        <taxon>Eukaryota</taxon>
        <taxon>Fungi</taxon>
        <taxon>Dikarya</taxon>
        <taxon>Ascomycota</taxon>
        <taxon>Pezizomycotina</taxon>
        <taxon>Sordariomycetes</taxon>
        <taxon>Hypocreomycetidae</taxon>
        <taxon>Hypocreales</taxon>
        <taxon>Clavicipitaceae</taxon>
        <taxon>Metarhizium</taxon>
    </lineage>
</organism>
<reference evidence="10" key="1">
    <citation type="journal article" date="2014" name="BMC Genomics">
        <title>The genome sequence of the biocontrol fungus Metarhizium anisopliae and comparative genomics of Metarhizium species.</title>
        <authorList>
            <person name="Pattemore J.A."/>
            <person name="Hane J.K."/>
            <person name="Williams A.H."/>
            <person name="Wilson B.A."/>
            <person name="Stodart B.J."/>
            <person name="Ash G.J."/>
        </authorList>
    </citation>
    <scope>NUCLEOTIDE SEQUENCE [LARGE SCALE GENOMIC DNA]</scope>
    <source>
        <strain evidence="10">BRIP 53293</strain>
    </source>
</reference>